<evidence type="ECO:0000313" key="3">
    <source>
        <dbReference type="EMBL" id="KRO28512.1"/>
    </source>
</evidence>
<dbReference type="AlphaFoldDB" id="A0A0R2NW34"/>
<dbReference type="PANTHER" id="PTHR36834:SF1">
    <property type="entry name" value="INTEGRAL MEMBRANE PROTEIN"/>
    <property type="match status" value="1"/>
</dbReference>
<name>A0A0R2NW34_9LACO</name>
<evidence type="ECO:0000259" key="2">
    <source>
        <dbReference type="Pfam" id="PF04892"/>
    </source>
</evidence>
<comment type="caution">
    <text evidence="3">The sequence shown here is derived from an EMBL/GenBank/DDBJ whole genome shotgun (WGS) entry which is preliminary data.</text>
</comment>
<evidence type="ECO:0000313" key="4">
    <source>
        <dbReference type="Proteomes" id="UP000050920"/>
    </source>
</evidence>
<keyword evidence="1" id="KW-1133">Transmembrane helix</keyword>
<dbReference type="InterPro" id="IPR006976">
    <property type="entry name" value="VanZ-like"/>
</dbReference>
<dbReference type="InterPro" id="IPR053150">
    <property type="entry name" value="Teicoplanin_resist-assoc"/>
</dbReference>
<keyword evidence="1" id="KW-0812">Transmembrane</keyword>
<keyword evidence="4" id="KW-1185">Reference proteome</keyword>
<dbReference type="EMBL" id="AYGX02000039">
    <property type="protein sequence ID" value="KRO28512.1"/>
    <property type="molecule type" value="Genomic_DNA"/>
</dbReference>
<dbReference type="Pfam" id="PF04892">
    <property type="entry name" value="VanZ"/>
    <property type="match status" value="1"/>
</dbReference>
<feature type="transmembrane region" description="Helical" evidence="1">
    <location>
        <begin position="112"/>
        <end position="133"/>
    </location>
</feature>
<dbReference type="Proteomes" id="UP000050920">
    <property type="component" value="Unassembled WGS sequence"/>
</dbReference>
<keyword evidence="1" id="KW-0472">Membrane</keyword>
<protein>
    <recommendedName>
        <fullName evidence="2">VanZ-like domain-containing protein</fullName>
    </recommendedName>
</protein>
<feature type="transmembrane region" description="Helical" evidence="1">
    <location>
        <begin position="6"/>
        <end position="25"/>
    </location>
</feature>
<proteinExistence type="predicted"/>
<feature type="transmembrane region" description="Helical" evidence="1">
    <location>
        <begin position="145"/>
        <end position="163"/>
    </location>
</feature>
<gene>
    <name evidence="3" type="ORF">DY78_GL002288</name>
</gene>
<organism evidence="3 4">
    <name type="scientific">Lactiplantibacillus fabifermentans DSM 21115</name>
    <dbReference type="NCBI Taxonomy" id="1413187"/>
    <lineage>
        <taxon>Bacteria</taxon>
        <taxon>Bacillati</taxon>
        <taxon>Bacillota</taxon>
        <taxon>Bacilli</taxon>
        <taxon>Lactobacillales</taxon>
        <taxon>Lactobacillaceae</taxon>
        <taxon>Lactiplantibacillus</taxon>
    </lineage>
</organism>
<feature type="transmembrane region" description="Helical" evidence="1">
    <location>
        <begin position="37"/>
        <end position="56"/>
    </location>
</feature>
<feature type="transmembrane region" description="Helical" evidence="1">
    <location>
        <begin position="86"/>
        <end position="105"/>
    </location>
</feature>
<feature type="domain" description="VanZ-like" evidence="2">
    <location>
        <begin position="39"/>
        <end position="160"/>
    </location>
</feature>
<sequence>MWMLSWLPFILLSCLFVYLIVQIWHQSLGRWERLKEFCLLMFIWVLTAFCYTPTAYNFSGTVITDYIQWGPVKMTLIPFQHLDTEFWLNILLTVPFGFLLAWNYPHVPWRRTILLGLITGLTLECGQFVLDWLVNIGRWVEVDDVLTNCAGVIVGFIIFRGLSRMPGWRWLTR</sequence>
<evidence type="ECO:0000256" key="1">
    <source>
        <dbReference type="SAM" id="Phobius"/>
    </source>
</evidence>
<accession>A0A0R2NW34</accession>
<dbReference type="PANTHER" id="PTHR36834">
    <property type="entry name" value="MEMBRANE PROTEIN-RELATED"/>
    <property type="match status" value="1"/>
</dbReference>
<reference evidence="3 4" key="1">
    <citation type="journal article" date="2015" name="Genome Announc.">
        <title>Expanding the biotechnology potential of lactobacilli through comparative genomics of 213 strains and associated genera.</title>
        <authorList>
            <person name="Sun Z."/>
            <person name="Harris H.M."/>
            <person name="McCann A."/>
            <person name="Guo C."/>
            <person name="Argimon S."/>
            <person name="Zhang W."/>
            <person name="Yang X."/>
            <person name="Jeffery I.B."/>
            <person name="Cooney J.C."/>
            <person name="Kagawa T.F."/>
            <person name="Liu W."/>
            <person name="Song Y."/>
            <person name="Salvetti E."/>
            <person name="Wrobel A."/>
            <person name="Rasinkangas P."/>
            <person name="Parkhill J."/>
            <person name="Rea M.C."/>
            <person name="O'Sullivan O."/>
            <person name="Ritari J."/>
            <person name="Douillard F.P."/>
            <person name="Paul Ross R."/>
            <person name="Yang R."/>
            <person name="Briner A.E."/>
            <person name="Felis G.E."/>
            <person name="de Vos W.M."/>
            <person name="Barrangou R."/>
            <person name="Klaenhammer T.R."/>
            <person name="Caufield P.W."/>
            <person name="Cui Y."/>
            <person name="Zhang H."/>
            <person name="O'Toole P.W."/>
        </authorList>
    </citation>
    <scope>NUCLEOTIDE SEQUENCE [LARGE SCALE GENOMIC DNA]</scope>
    <source>
        <strain evidence="3 4">DSM 21115</strain>
    </source>
</reference>